<dbReference type="InterPro" id="IPR039426">
    <property type="entry name" value="TonB-dep_rcpt-like"/>
</dbReference>
<accession>A0ABW9JA29</accession>
<keyword evidence="4 8" id="KW-0812">Transmembrane</keyword>
<dbReference type="PROSITE" id="PS52016">
    <property type="entry name" value="TONB_DEPENDENT_REC_3"/>
    <property type="match status" value="1"/>
</dbReference>
<feature type="domain" description="TonB-dependent receptor plug" evidence="10">
    <location>
        <begin position="151"/>
        <end position="228"/>
    </location>
</feature>
<feature type="chain" id="PRO_5047425107" evidence="9">
    <location>
        <begin position="32"/>
        <end position="783"/>
    </location>
</feature>
<dbReference type="Gene3D" id="2.170.130.10">
    <property type="entry name" value="TonB-dependent receptor, plug domain"/>
    <property type="match status" value="1"/>
</dbReference>
<sequence>MTSNLFKLLLFSFSLLSINVLSFFNPQNAFAQQTFKISGTVKSGDSEIEAATINIIEAKRNVMADSLGNYEVELKAGNYTFVISAVGMTTLRKTVKVSKNAKLNFQLEDSANNLDEIVISTARDDRSLASPQMGAERLSMKTIKNIPLIFGERDVLKAIQLLPGIKSAGEGGAGIYVRGGSADQNLVLMDDVPVYNPAHLLGFFSTFNPDAVDDITVYKTGMPSQFGGRLSSVLDIKMRQGNTENFSASGGIGLISSKLTLEGPIQKNKSSFIISGRRTYVDALLRLSPDSTINQNTMYFYDVNGKADFQLGDKNKLSFSGYLGSDKLGLAKTFGLSWGNGIASAQWKHIFSEKLNSTTTASYTSYQNKIEVNTGIDNVRIFSQLKDWGLKQNFFWQASDKNLVKFGFNSIYHTVTPGEITSEGVSSYNPVNYQERFSLENAVFASSDWQASEKLNIGFGLRLTGFSVLGGGDFLTVSPEGDILNSTYYKKGEFVKTYLNLEPRLSLSYLLNQASSLKASYVRNAQNMHMISNSTSSRPSDKWLPSSLMVKPEVSDQFAVGYYRNLFDNAFELNVESYYKTMDNQIDYRDGAETFNSDNIETQLLYGIGRAYGLELLFKKKKGDFTGWLSYTLSKTERQIDGINGGNWYNARQDRTHEIALVGSYQLNKKWNLNASWIYYTGDAITFPTGKYNMDGQTFFYYTDRNQYRMPSYHRLDLGANLQLRERKNYSSELSFSLYNAYGRKNAYSINFREAENDPSKTEVVRTTLFQFLPSISYNFKFK</sequence>
<proteinExistence type="inferred from homology"/>
<evidence type="ECO:0000256" key="9">
    <source>
        <dbReference type="SAM" id="SignalP"/>
    </source>
</evidence>
<dbReference type="InterPro" id="IPR036942">
    <property type="entry name" value="Beta-barrel_TonB_sf"/>
</dbReference>
<keyword evidence="3 8" id="KW-1134">Transmembrane beta strand</keyword>
<evidence type="ECO:0000259" key="10">
    <source>
        <dbReference type="Pfam" id="PF07715"/>
    </source>
</evidence>
<evidence type="ECO:0000256" key="8">
    <source>
        <dbReference type="PROSITE-ProRule" id="PRU01360"/>
    </source>
</evidence>
<keyword evidence="11" id="KW-0675">Receptor</keyword>
<evidence type="ECO:0000256" key="7">
    <source>
        <dbReference type="ARBA" id="ARBA00023237"/>
    </source>
</evidence>
<evidence type="ECO:0000313" key="12">
    <source>
        <dbReference type="Proteomes" id="UP001517247"/>
    </source>
</evidence>
<reference evidence="11 12" key="1">
    <citation type="submission" date="2024-12" db="EMBL/GenBank/DDBJ databases">
        <authorList>
            <person name="Hu S."/>
        </authorList>
    </citation>
    <scope>NUCLEOTIDE SEQUENCE [LARGE SCALE GENOMIC DNA]</scope>
    <source>
        <strain evidence="11 12">THG-T11</strain>
    </source>
</reference>
<evidence type="ECO:0000256" key="5">
    <source>
        <dbReference type="ARBA" id="ARBA00022729"/>
    </source>
</evidence>
<evidence type="ECO:0000256" key="2">
    <source>
        <dbReference type="ARBA" id="ARBA00022448"/>
    </source>
</evidence>
<evidence type="ECO:0000256" key="3">
    <source>
        <dbReference type="ARBA" id="ARBA00022452"/>
    </source>
</evidence>
<comment type="similarity">
    <text evidence="8">Belongs to the TonB-dependent receptor family.</text>
</comment>
<dbReference type="SUPFAM" id="SSF56935">
    <property type="entry name" value="Porins"/>
    <property type="match status" value="1"/>
</dbReference>
<keyword evidence="6 8" id="KW-0472">Membrane</keyword>
<dbReference type="InterPro" id="IPR037066">
    <property type="entry name" value="Plug_dom_sf"/>
</dbReference>
<comment type="subcellular location">
    <subcellularLocation>
        <location evidence="1 8">Cell outer membrane</location>
        <topology evidence="1 8">Multi-pass membrane protein</topology>
    </subcellularLocation>
</comment>
<organism evidence="11 12">
    <name type="scientific">Pedobacter ureilyticus</name>
    <dbReference type="NCBI Taxonomy" id="1393051"/>
    <lineage>
        <taxon>Bacteria</taxon>
        <taxon>Pseudomonadati</taxon>
        <taxon>Bacteroidota</taxon>
        <taxon>Sphingobacteriia</taxon>
        <taxon>Sphingobacteriales</taxon>
        <taxon>Sphingobacteriaceae</taxon>
        <taxon>Pedobacter</taxon>
    </lineage>
</organism>
<keyword evidence="7 8" id="KW-0998">Cell outer membrane</keyword>
<name>A0ABW9JA29_9SPHI</name>
<keyword evidence="5 9" id="KW-0732">Signal</keyword>
<evidence type="ECO:0000256" key="4">
    <source>
        <dbReference type="ARBA" id="ARBA00022692"/>
    </source>
</evidence>
<dbReference type="PANTHER" id="PTHR30069">
    <property type="entry name" value="TONB-DEPENDENT OUTER MEMBRANE RECEPTOR"/>
    <property type="match status" value="1"/>
</dbReference>
<dbReference type="RefSeq" id="WP_138723205.1">
    <property type="nucleotide sequence ID" value="NZ_SSHJ02000006.1"/>
</dbReference>
<evidence type="ECO:0000313" key="11">
    <source>
        <dbReference type="EMBL" id="MFN0256107.1"/>
    </source>
</evidence>
<evidence type="ECO:0000256" key="6">
    <source>
        <dbReference type="ARBA" id="ARBA00023136"/>
    </source>
</evidence>
<dbReference type="SUPFAM" id="SSF49464">
    <property type="entry name" value="Carboxypeptidase regulatory domain-like"/>
    <property type="match status" value="1"/>
</dbReference>
<dbReference type="Proteomes" id="UP001517247">
    <property type="component" value="Unassembled WGS sequence"/>
</dbReference>
<gene>
    <name evidence="11" type="ORF">E6A44_011020</name>
</gene>
<feature type="signal peptide" evidence="9">
    <location>
        <begin position="1"/>
        <end position="31"/>
    </location>
</feature>
<dbReference type="EMBL" id="SSHJ02000006">
    <property type="protein sequence ID" value="MFN0256107.1"/>
    <property type="molecule type" value="Genomic_DNA"/>
</dbReference>
<keyword evidence="12" id="KW-1185">Reference proteome</keyword>
<keyword evidence="2 8" id="KW-0813">Transport</keyword>
<dbReference type="Pfam" id="PF07715">
    <property type="entry name" value="Plug"/>
    <property type="match status" value="1"/>
</dbReference>
<dbReference type="InterPro" id="IPR008969">
    <property type="entry name" value="CarboxyPept-like_regulatory"/>
</dbReference>
<dbReference type="Pfam" id="PF13715">
    <property type="entry name" value="CarbopepD_reg_2"/>
    <property type="match status" value="1"/>
</dbReference>
<comment type="caution">
    <text evidence="11">The sequence shown here is derived from an EMBL/GenBank/DDBJ whole genome shotgun (WGS) entry which is preliminary data.</text>
</comment>
<protein>
    <submittedName>
        <fullName evidence="11">TonB-dependent receptor</fullName>
    </submittedName>
</protein>
<evidence type="ECO:0000256" key="1">
    <source>
        <dbReference type="ARBA" id="ARBA00004571"/>
    </source>
</evidence>
<dbReference type="Gene3D" id="2.40.170.20">
    <property type="entry name" value="TonB-dependent receptor, beta-barrel domain"/>
    <property type="match status" value="1"/>
</dbReference>
<dbReference type="PANTHER" id="PTHR30069:SF29">
    <property type="entry name" value="HEMOGLOBIN AND HEMOGLOBIN-HAPTOGLOBIN-BINDING PROTEIN 1-RELATED"/>
    <property type="match status" value="1"/>
</dbReference>
<dbReference type="InterPro" id="IPR012910">
    <property type="entry name" value="Plug_dom"/>
</dbReference>
<dbReference type="Gene3D" id="2.60.40.1120">
    <property type="entry name" value="Carboxypeptidase-like, regulatory domain"/>
    <property type="match status" value="1"/>
</dbReference>